<comment type="caution">
    <text evidence="2">The sequence shown here is derived from an EMBL/GenBank/DDBJ whole genome shotgun (WGS) entry which is preliminary data.</text>
</comment>
<evidence type="ECO:0000313" key="2">
    <source>
        <dbReference type="EMBL" id="KAJ3653106.1"/>
    </source>
</evidence>
<evidence type="ECO:0000256" key="1">
    <source>
        <dbReference type="SAM" id="MobiDB-lite"/>
    </source>
</evidence>
<sequence>MGAPSKSRSGDGGVMWKPPSGAGRVVQTMREVESRQSPAKLCKIELVRNKFLSFTYTNFKSLINVPVLNNEEKLKTIHGNGLIYTDKELNSTLDMSKVINNNNTK</sequence>
<name>A0AA38ME94_9CUCU</name>
<dbReference type="Proteomes" id="UP001168821">
    <property type="component" value="Unassembled WGS sequence"/>
</dbReference>
<feature type="region of interest" description="Disordered" evidence="1">
    <location>
        <begin position="1"/>
        <end position="21"/>
    </location>
</feature>
<protein>
    <submittedName>
        <fullName evidence="2">Uncharacterized protein</fullName>
    </submittedName>
</protein>
<dbReference type="EMBL" id="JALNTZ010000005">
    <property type="protein sequence ID" value="KAJ3653106.1"/>
    <property type="molecule type" value="Genomic_DNA"/>
</dbReference>
<proteinExistence type="predicted"/>
<evidence type="ECO:0000313" key="3">
    <source>
        <dbReference type="Proteomes" id="UP001168821"/>
    </source>
</evidence>
<dbReference type="AlphaFoldDB" id="A0AA38ME94"/>
<reference evidence="2" key="1">
    <citation type="journal article" date="2023" name="G3 (Bethesda)">
        <title>Whole genome assemblies of Zophobas morio and Tenebrio molitor.</title>
        <authorList>
            <person name="Kaur S."/>
            <person name="Stinson S.A."/>
            <person name="diCenzo G.C."/>
        </authorList>
    </citation>
    <scope>NUCLEOTIDE SEQUENCE</scope>
    <source>
        <strain evidence="2">QUZm001</strain>
    </source>
</reference>
<gene>
    <name evidence="2" type="ORF">Zmor_019023</name>
</gene>
<accession>A0AA38ME94</accession>
<organism evidence="2 3">
    <name type="scientific">Zophobas morio</name>
    <dbReference type="NCBI Taxonomy" id="2755281"/>
    <lineage>
        <taxon>Eukaryota</taxon>
        <taxon>Metazoa</taxon>
        <taxon>Ecdysozoa</taxon>
        <taxon>Arthropoda</taxon>
        <taxon>Hexapoda</taxon>
        <taxon>Insecta</taxon>
        <taxon>Pterygota</taxon>
        <taxon>Neoptera</taxon>
        <taxon>Endopterygota</taxon>
        <taxon>Coleoptera</taxon>
        <taxon>Polyphaga</taxon>
        <taxon>Cucujiformia</taxon>
        <taxon>Tenebrionidae</taxon>
        <taxon>Zophobas</taxon>
    </lineage>
</organism>
<keyword evidence="3" id="KW-1185">Reference proteome</keyword>